<feature type="compositionally biased region" description="Low complexity" evidence="11">
    <location>
        <begin position="593"/>
        <end position="605"/>
    </location>
</feature>
<feature type="compositionally biased region" description="Basic and acidic residues" evidence="11">
    <location>
        <begin position="610"/>
        <end position="621"/>
    </location>
</feature>
<dbReference type="PROSITE" id="PS50011">
    <property type="entry name" value="PROTEIN_KINASE_DOM"/>
    <property type="match status" value="1"/>
</dbReference>
<dbReference type="InterPro" id="IPR011009">
    <property type="entry name" value="Kinase-like_dom_sf"/>
</dbReference>
<feature type="region of interest" description="Disordered" evidence="11">
    <location>
        <begin position="571"/>
        <end position="663"/>
    </location>
</feature>
<evidence type="ECO:0000256" key="4">
    <source>
        <dbReference type="ARBA" id="ARBA00022679"/>
    </source>
</evidence>
<feature type="compositionally biased region" description="Acidic residues" evidence="11">
    <location>
        <begin position="306"/>
        <end position="316"/>
    </location>
</feature>
<sequence length="1091" mass="115855">MTASQQQTNVHQLYKRLETVGKGAYGSVHKGIEIATGNVVALKIINLDTADDDVADIQREVALLTHLRDAVNITRYYGCYLDGPRVWIVMEYAQGGSVRTLMKACRDNVVQERYIVIITRELLRALVSLHKAGVIHRDIKAANILITAVGKVMLCDFGVSALLQTSTSKRNTLVGTPYWMAPEVAQPVPNYDTKADIWSLGITIYEMVTGSPPHSNLDGLKVVQLIPRSKPPRLSDNEGTKDLREFVASCLRESPGERPPAEELLRSKWIKATAKTQVSILTELLTQYEAWKSAGGTRASIADPLPWEEEEEEDMNPSERQGTTDNEPWEFDTVRANSVSGPDATASPHTEDPGLLRSPPVNARVPNSLRGLFGDVGPPQLPPDPFRTQDAWPRSNTPTLVGSSQSQSPPQAGPSRGRTTPRRAATTAVVDESGSDDTARQNNFVFPPRPGPANRLKSKLSSSVPPDDENSMPLDRTAKPSISSLNASHGRGIGDATMSSTTLHPGPKLSSSSDISDSGGNTIRTTPNYREVRTSRGVPNISIPPANLAGSLDMMSNATLGVANINLPLSDDIPPATDSPQRSRPLFGRKRSQSSAAASSSSSSSPVRPRNKDPAFPHDFHFPPVSATTSHAGPVLPLPILSPSQKSTSSNDSGRSPAAHHTAHSLDAFHEREFSGPPVSAGSGFISSNGSLGLPTVISRAHSANALSEGVPATTQNLGSQLPRRMSITRQASVAVMEGVGVGRISPAISSTGVSPERSEVPVPGLKDVLKIPSFPPSEMRIGMTDLLPPSPSAASANRRFFAPTPSSLSTSMTPSDTASILNSSQPQGSPSFDLSLGVSRTAPSSPSLPQSQTLARPTINGQNMPSPAERQATDNSVVTSSSSATNTTSQTRTHSYTTSSASSVTSLSGGTGLSYSLSSLPPLRPLDFSPLLASHEATHTALAQTVDELIQCLGVVEAGLSAVLSHTTPAPNLAVAPGSAGTDTFLEQVFEDEEEDEIDMGGIGGTVEEGSDLKLESDDSPSEREDKMNFVSEEEEEELIEGSFEQFLARNMQQKNKGAGNDLDSADENVGSNIGHSVLMKEQPAASVTS</sequence>
<dbReference type="STRING" id="2282107.A0A286UFN9"/>
<feature type="region of interest" description="Disordered" evidence="11">
    <location>
        <begin position="1051"/>
        <end position="1091"/>
    </location>
</feature>
<evidence type="ECO:0000313" key="13">
    <source>
        <dbReference type="EMBL" id="PAV18421.1"/>
    </source>
</evidence>
<dbReference type="GO" id="GO:0005737">
    <property type="term" value="C:cytoplasm"/>
    <property type="evidence" value="ECO:0007669"/>
    <property type="project" value="TreeGrafter"/>
</dbReference>
<dbReference type="PANTHER" id="PTHR48012">
    <property type="entry name" value="STERILE20-LIKE KINASE, ISOFORM B-RELATED"/>
    <property type="match status" value="1"/>
</dbReference>
<accession>A0A286UFN9</accession>
<evidence type="ECO:0000256" key="10">
    <source>
        <dbReference type="PROSITE-ProRule" id="PRU10141"/>
    </source>
</evidence>
<feature type="compositionally biased region" description="Low complexity" evidence="11">
    <location>
        <begin position="804"/>
        <end position="816"/>
    </location>
</feature>
<evidence type="ECO:0000256" key="3">
    <source>
        <dbReference type="ARBA" id="ARBA00022527"/>
    </source>
</evidence>
<evidence type="ECO:0000256" key="2">
    <source>
        <dbReference type="ARBA" id="ARBA00012513"/>
    </source>
</evidence>
<evidence type="ECO:0000256" key="5">
    <source>
        <dbReference type="ARBA" id="ARBA00022741"/>
    </source>
</evidence>
<feature type="compositionally biased region" description="Low complexity" evidence="11">
    <location>
        <begin position="842"/>
        <end position="856"/>
    </location>
</feature>
<gene>
    <name evidence="13" type="ORF">PNOK_0526300</name>
</gene>
<dbReference type="OrthoDB" id="248923at2759"/>
<organism evidence="13 14">
    <name type="scientific">Pyrrhoderma noxium</name>
    <dbReference type="NCBI Taxonomy" id="2282107"/>
    <lineage>
        <taxon>Eukaryota</taxon>
        <taxon>Fungi</taxon>
        <taxon>Dikarya</taxon>
        <taxon>Basidiomycota</taxon>
        <taxon>Agaricomycotina</taxon>
        <taxon>Agaricomycetes</taxon>
        <taxon>Hymenochaetales</taxon>
        <taxon>Hymenochaetaceae</taxon>
        <taxon>Pyrrhoderma</taxon>
    </lineage>
</organism>
<feature type="region of interest" description="Disordered" evidence="11">
    <location>
        <begin position="995"/>
        <end position="1036"/>
    </location>
</feature>
<dbReference type="FunFam" id="1.10.510.10:FF:000499">
    <property type="entry name" value="Serine/threonine-protein kinase KIC1"/>
    <property type="match status" value="1"/>
</dbReference>
<dbReference type="InterPro" id="IPR017441">
    <property type="entry name" value="Protein_kinase_ATP_BS"/>
</dbReference>
<dbReference type="PANTHER" id="PTHR48012:SF21">
    <property type="entry name" value="PH DOMAIN-CONTAINING PROTEIN"/>
    <property type="match status" value="1"/>
</dbReference>
<dbReference type="SUPFAM" id="SSF56112">
    <property type="entry name" value="Protein kinase-like (PK-like)"/>
    <property type="match status" value="1"/>
</dbReference>
<dbReference type="GO" id="GO:0005524">
    <property type="term" value="F:ATP binding"/>
    <property type="evidence" value="ECO:0007669"/>
    <property type="project" value="UniProtKB-UniRule"/>
</dbReference>
<dbReference type="InParanoid" id="A0A286UFN9"/>
<dbReference type="SMART" id="SM00220">
    <property type="entry name" value="S_TKc"/>
    <property type="match status" value="1"/>
</dbReference>
<name>A0A286UFN9_9AGAM</name>
<evidence type="ECO:0000256" key="7">
    <source>
        <dbReference type="ARBA" id="ARBA00022840"/>
    </source>
</evidence>
<feature type="region of interest" description="Disordered" evidence="11">
    <location>
        <begin position="781"/>
        <end position="908"/>
    </location>
</feature>
<feature type="compositionally biased region" description="Low complexity" evidence="11">
    <location>
        <begin position="402"/>
        <end position="428"/>
    </location>
</feature>
<keyword evidence="4" id="KW-0808">Transferase</keyword>
<dbReference type="Pfam" id="PF00069">
    <property type="entry name" value="Pkinase"/>
    <property type="match status" value="1"/>
</dbReference>
<dbReference type="PROSITE" id="PS00107">
    <property type="entry name" value="PROTEIN_KINASE_ATP"/>
    <property type="match status" value="1"/>
</dbReference>
<evidence type="ECO:0000256" key="11">
    <source>
        <dbReference type="SAM" id="MobiDB-lite"/>
    </source>
</evidence>
<dbReference type="PROSITE" id="PS00108">
    <property type="entry name" value="PROTEIN_KINASE_ST"/>
    <property type="match status" value="1"/>
</dbReference>
<evidence type="ECO:0000259" key="12">
    <source>
        <dbReference type="PROSITE" id="PS50011"/>
    </source>
</evidence>
<evidence type="ECO:0000256" key="1">
    <source>
        <dbReference type="ARBA" id="ARBA00008874"/>
    </source>
</evidence>
<protein>
    <recommendedName>
        <fullName evidence="2">non-specific serine/threonine protein kinase</fullName>
        <ecNumber evidence="2">2.7.11.1</ecNumber>
    </recommendedName>
</protein>
<feature type="compositionally biased region" description="Polar residues" evidence="11">
    <location>
        <begin position="817"/>
        <end position="833"/>
    </location>
</feature>
<dbReference type="InterPro" id="IPR000719">
    <property type="entry name" value="Prot_kinase_dom"/>
</dbReference>
<dbReference type="InterPro" id="IPR050629">
    <property type="entry name" value="STE20/SPS1-PAK"/>
</dbReference>
<evidence type="ECO:0000256" key="6">
    <source>
        <dbReference type="ARBA" id="ARBA00022777"/>
    </source>
</evidence>
<comment type="similarity">
    <text evidence="1">Belongs to the protein kinase superfamily. STE Ser/Thr protein kinase family. STE20 subfamily.</text>
</comment>
<evidence type="ECO:0000256" key="9">
    <source>
        <dbReference type="ARBA" id="ARBA00048679"/>
    </source>
</evidence>
<evidence type="ECO:0000256" key="8">
    <source>
        <dbReference type="ARBA" id="ARBA00047899"/>
    </source>
</evidence>
<dbReference type="EC" id="2.7.11.1" evidence="2"/>
<feature type="compositionally biased region" description="Polar residues" evidence="11">
    <location>
        <begin position="519"/>
        <end position="528"/>
    </location>
</feature>
<feature type="compositionally biased region" description="Low complexity" evidence="11">
    <location>
        <begin position="874"/>
        <end position="908"/>
    </location>
</feature>
<dbReference type="Gene3D" id="3.30.200.20">
    <property type="entry name" value="Phosphorylase Kinase, domain 1"/>
    <property type="match status" value="1"/>
</dbReference>
<comment type="catalytic activity">
    <reaction evidence="8">
        <text>L-threonyl-[protein] + ATP = O-phospho-L-threonyl-[protein] + ADP + H(+)</text>
        <dbReference type="Rhea" id="RHEA:46608"/>
        <dbReference type="Rhea" id="RHEA-COMP:11060"/>
        <dbReference type="Rhea" id="RHEA-COMP:11605"/>
        <dbReference type="ChEBI" id="CHEBI:15378"/>
        <dbReference type="ChEBI" id="CHEBI:30013"/>
        <dbReference type="ChEBI" id="CHEBI:30616"/>
        <dbReference type="ChEBI" id="CHEBI:61977"/>
        <dbReference type="ChEBI" id="CHEBI:456216"/>
        <dbReference type="EC" id="2.7.11.1"/>
    </reaction>
</comment>
<dbReference type="GO" id="GO:0004674">
    <property type="term" value="F:protein serine/threonine kinase activity"/>
    <property type="evidence" value="ECO:0007669"/>
    <property type="project" value="UniProtKB-KW"/>
</dbReference>
<dbReference type="Proteomes" id="UP000217199">
    <property type="component" value="Unassembled WGS sequence"/>
</dbReference>
<feature type="domain" description="Protein kinase" evidence="12">
    <location>
        <begin position="14"/>
        <end position="270"/>
    </location>
</feature>
<dbReference type="AlphaFoldDB" id="A0A286UFN9"/>
<evidence type="ECO:0000313" key="14">
    <source>
        <dbReference type="Proteomes" id="UP000217199"/>
    </source>
</evidence>
<keyword evidence="14" id="KW-1185">Reference proteome</keyword>
<dbReference type="EMBL" id="NBII01000005">
    <property type="protein sequence ID" value="PAV18421.1"/>
    <property type="molecule type" value="Genomic_DNA"/>
</dbReference>
<feature type="compositionally biased region" description="Basic and acidic residues" evidence="11">
    <location>
        <begin position="1012"/>
        <end position="1029"/>
    </location>
</feature>
<feature type="compositionally biased region" description="Polar residues" evidence="11">
    <location>
        <begin position="642"/>
        <end position="654"/>
    </location>
</feature>
<keyword evidence="5 10" id="KW-0547">Nucleotide-binding</keyword>
<keyword evidence="7 10" id="KW-0067">ATP-binding</keyword>
<keyword evidence="3" id="KW-0723">Serine/threonine-protein kinase</keyword>
<feature type="region of interest" description="Disordered" evidence="11">
    <location>
        <begin position="297"/>
        <end position="543"/>
    </location>
</feature>
<comment type="catalytic activity">
    <reaction evidence="9">
        <text>L-seryl-[protein] + ATP = O-phospho-L-seryl-[protein] + ADP + H(+)</text>
        <dbReference type="Rhea" id="RHEA:17989"/>
        <dbReference type="Rhea" id="RHEA-COMP:9863"/>
        <dbReference type="Rhea" id="RHEA-COMP:11604"/>
        <dbReference type="ChEBI" id="CHEBI:15378"/>
        <dbReference type="ChEBI" id="CHEBI:29999"/>
        <dbReference type="ChEBI" id="CHEBI:30616"/>
        <dbReference type="ChEBI" id="CHEBI:83421"/>
        <dbReference type="ChEBI" id="CHEBI:456216"/>
        <dbReference type="EC" id="2.7.11.1"/>
    </reaction>
</comment>
<reference evidence="13 14" key="1">
    <citation type="journal article" date="2017" name="Mol. Ecol.">
        <title>Comparative and population genomic landscape of Phellinus noxius: A hypervariable fungus causing root rot in trees.</title>
        <authorList>
            <person name="Chung C.L."/>
            <person name="Lee T.J."/>
            <person name="Akiba M."/>
            <person name="Lee H.H."/>
            <person name="Kuo T.H."/>
            <person name="Liu D."/>
            <person name="Ke H.M."/>
            <person name="Yokoi T."/>
            <person name="Roa M.B."/>
            <person name="Lu M.J."/>
            <person name="Chang Y.Y."/>
            <person name="Ann P.J."/>
            <person name="Tsai J.N."/>
            <person name="Chen C.Y."/>
            <person name="Tzean S.S."/>
            <person name="Ota Y."/>
            <person name="Hattori T."/>
            <person name="Sahashi N."/>
            <person name="Liou R.F."/>
            <person name="Kikuchi T."/>
            <person name="Tsai I.J."/>
        </authorList>
    </citation>
    <scope>NUCLEOTIDE SEQUENCE [LARGE SCALE GENOMIC DNA]</scope>
    <source>
        <strain evidence="13 14">FFPRI411160</strain>
    </source>
</reference>
<comment type="caution">
    <text evidence="13">The sequence shown here is derived from an EMBL/GenBank/DDBJ whole genome shotgun (WGS) entry which is preliminary data.</text>
</comment>
<proteinExistence type="inferred from homology"/>
<dbReference type="InterPro" id="IPR008271">
    <property type="entry name" value="Ser/Thr_kinase_AS"/>
</dbReference>
<keyword evidence="6" id="KW-0418">Kinase</keyword>
<feature type="binding site" evidence="10">
    <location>
        <position position="43"/>
    </location>
    <ligand>
        <name>ATP</name>
        <dbReference type="ChEBI" id="CHEBI:30616"/>
    </ligand>
</feature>
<dbReference type="Gene3D" id="1.10.510.10">
    <property type="entry name" value="Transferase(Phosphotransferase) domain 1"/>
    <property type="match status" value="1"/>
</dbReference>